<evidence type="ECO:0008006" key="2">
    <source>
        <dbReference type="Google" id="ProtNLM"/>
    </source>
</evidence>
<dbReference type="EMBL" id="VSSQ01034722">
    <property type="protein sequence ID" value="MPM86753.1"/>
    <property type="molecule type" value="Genomic_DNA"/>
</dbReference>
<dbReference type="InterPro" id="IPR040085">
    <property type="entry name" value="MJ0674-like"/>
</dbReference>
<gene>
    <name evidence="1" type="ORF">SDC9_133845</name>
</gene>
<protein>
    <recommendedName>
        <fullName evidence="2">Radical SAM core domain-containing protein</fullName>
    </recommendedName>
</protein>
<comment type="caution">
    <text evidence="1">The sequence shown here is derived from an EMBL/GenBank/DDBJ whole genome shotgun (WGS) entry which is preliminary data.</text>
</comment>
<dbReference type="PANTHER" id="PTHR43075">
    <property type="entry name" value="FORMATE LYASE ACTIVATING ENZYME, PUTATIVE (AFU_ORTHOLOGUE AFUA_2G15630)-RELATED"/>
    <property type="match status" value="1"/>
</dbReference>
<proteinExistence type="predicted"/>
<accession>A0A645DCX0</accession>
<dbReference type="AlphaFoldDB" id="A0A645DCX0"/>
<evidence type="ECO:0000313" key="1">
    <source>
        <dbReference type="EMBL" id="MPM86753.1"/>
    </source>
</evidence>
<organism evidence="1">
    <name type="scientific">bioreactor metagenome</name>
    <dbReference type="NCBI Taxonomy" id="1076179"/>
    <lineage>
        <taxon>unclassified sequences</taxon>
        <taxon>metagenomes</taxon>
        <taxon>ecological metagenomes</taxon>
    </lineage>
</organism>
<dbReference type="PANTHER" id="PTHR43075:SF1">
    <property type="entry name" value="FORMATE LYASE ACTIVATING ENZYME, PUTATIVE (AFU_ORTHOLOGUE AFUA_2G15630)-RELATED"/>
    <property type="match status" value="1"/>
</dbReference>
<name>A0A645DCX0_9ZZZZ</name>
<reference evidence="1" key="1">
    <citation type="submission" date="2019-08" db="EMBL/GenBank/DDBJ databases">
        <authorList>
            <person name="Kucharzyk K."/>
            <person name="Murdoch R.W."/>
            <person name="Higgins S."/>
            <person name="Loffler F."/>
        </authorList>
    </citation>
    <scope>NUCLEOTIDE SEQUENCE</scope>
</reference>
<sequence length="188" mass="21023">MPDVVQSLRLAKAQGLTIPIVYNSSGYECAEAIRSLEGLVDIYLPDWKYVSPLLSKKFSNAADYAEVASSAIVEMHRQVGDLVLDEDGLATRGLVIRHLILPGCADDSRKVLDEIVSRLPAATHVSLMSQYTPQVYTTEFPLNRRITQREYDRVISYALSVGLHNILIQERDSAQSLYTPQFTKPIKI</sequence>